<evidence type="ECO:0000256" key="3">
    <source>
        <dbReference type="ARBA" id="ARBA00022448"/>
    </source>
</evidence>
<dbReference type="GO" id="GO:0015210">
    <property type="term" value="F:uracil transmembrane transporter activity"/>
    <property type="evidence" value="ECO:0007669"/>
    <property type="project" value="Ensembl"/>
</dbReference>
<dbReference type="PRINTS" id="PR01130">
    <property type="entry name" value="DERENTRNSPRT"/>
</dbReference>
<dbReference type="GO" id="GO:0035364">
    <property type="term" value="P:thymine transport"/>
    <property type="evidence" value="ECO:0007669"/>
    <property type="project" value="Ensembl"/>
</dbReference>
<feature type="transmembrane region" description="Helical" evidence="7">
    <location>
        <begin position="265"/>
        <end position="287"/>
    </location>
</feature>
<dbReference type="GO" id="GO:0016323">
    <property type="term" value="C:basolateral plasma membrane"/>
    <property type="evidence" value="ECO:0007669"/>
    <property type="project" value="UniProtKB-SubCell"/>
</dbReference>
<feature type="transmembrane region" description="Helical" evidence="7">
    <location>
        <begin position="113"/>
        <end position="136"/>
    </location>
</feature>
<feature type="transmembrane region" description="Helical" evidence="7">
    <location>
        <begin position="404"/>
        <end position="427"/>
    </location>
</feature>
<feature type="transmembrane region" description="Helical" evidence="7">
    <location>
        <begin position="83"/>
        <end position="101"/>
    </location>
</feature>
<dbReference type="PANTHER" id="PTHR10332:SF8">
    <property type="entry name" value="EQUILIBRATIVE NUCLEOSIDE TRANSPORTER 2"/>
    <property type="match status" value="1"/>
</dbReference>
<dbReference type="OMA" id="FWLLFIN"/>
<comment type="subcellular location">
    <subcellularLocation>
        <location evidence="1">Basolateral cell membrane</location>
        <topology evidence="1">Multi-pass membrane protein</topology>
    </subcellularLocation>
</comment>
<dbReference type="InterPro" id="IPR034764">
    <property type="entry name" value="ENT1/ENT2"/>
</dbReference>
<reference evidence="8" key="1">
    <citation type="submission" date="2025-08" db="UniProtKB">
        <authorList>
            <consortium name="Ensembl"/>
        </authorList>
    </citation>
    <scope>IDENTIFICATION</scope>
</reference>
<proteinExistence type="inferred from homology"/>
<dbReference type="GO" id="GO:0015213">
    <property type="term" value="F:uridine transmembrane transporter activity"/>
    <property type="evidence" value="ECO:0007669"/>
    <property type="project" value="Ensembl"/>
</dbReference>
<keyword evidence="5 7" id="KW-1133">Transmembrane helix</keyword>
<dbReference type="GO" id="GO:0032238">
    <property type="term" value="P:adenosine transport"/>
    <property type="evidence" value="ECO:0007669"/>
    <property type="project" value="Ensembl"/>
</dbReference>
<dbReference type="GO" id="GO:0035340">
    <property type="term" value="P:inosine transport"/>
    <property type="evidence" value="ECO:0007669"/>
    <property type="project" value="Ensembl"/>
</dbReference>
<evidence type="ECO:0000313" key="8">
    <source>
        <dbReference type="Ensembl" id="ENSPTXP00000015923.1"/>
    </source>
</evidence>
<evidence type="ECO:0000313" key="9">
    <source>
        <dbReference type="Proteomes" id="UP000472273"/>
    </source>
</evidence>
<comment type="similarity">
    <text evidence="2">Belongs to the SLC29A/ENT transporter (TC 2.A.57) family.</text>
</comment>
<evidence type="ECO:0000256" key="6">
    <source>
        <dbReference type="ARBA" id="ARBA00023136"/>
    </source>
</evidence>
<dbReference type="AlphaFoldDB" id="A0A670Z2D9"/>
<sequence>QAQRLDKLTVKTNTLIDWRRACLPGFNLFLGCFCPSSANNLSCCKMVCMSFILQGALLPALTFRLFTCPFFPPFQSISDKVRILGSLAGILLLFVLTTILVKVKMSPQSFFSITMASVWFINSFCAVLQGSLFGLLGSFPQRYSTLFLSGQGMAGTFAAIAMLLSLASGLDRLSSALIYFVTPCVGTFVSIACYLLLPHQTFTRYYLEKRPPGDSGCELETKAGLLSLVGSRIVFRLMPVEGRPQSNPDIERGLCHIASAFPLQIWLLALSIVMDFSITLSVFPAITTRIVSSSQDQSWQKYFTPVCCFLLFNVMDWLGRSSTSYFLWPQKHLRLLPVAVGLRVFLIPLFLFCNIQNQTEWLVLFRHDAWFVVLMVVFSLSNGYFVSLTMCLAPKQVQPEESELAGAIMTFFLALGLSCGAALSFLLKLLL</sequence>
<accession>A0A670Z2D9</accession>
<feature type="transmembrane region" description="Helical" evidence="7">
    <location>
        <begin position="335"/>
        <end position="357"/>
    </location>
</feature>
<dbReference type="PIRSF" id="PIRSF016379">
    <property type="entry name" value="ENT"/>
    <property type="match status" value="1"/>
</dbReference>
<protein>
    <submittedName>
        <fullName evidence="8">Solute carrier family 29 member 2</fullName>
    </submittedName>
</protein>
<evidence type="ECO:0000256" key="1">
    <source>
        <dbReference type="ARBA" id="ARBA00004554"/>
    </source>
</evidence>
<organism evidence="8 9">
    <name type="scientific">Pseudonaja textilis</name>
    <name type="common">Eastern brown snake</name>
    <dbReference type="NCBI Taxonomy" id="8673"/>
    <lineage>
        <taxon>Eukaryota</taxon>
        <taxon>Metazoa</taxon>
        <taxon>Chordata</taxon>
        <taxon>Craniata</taxon>
        <taxon>Vertebrata</taxon>
        <taxon>Euteleostomi</taxon>
        <taxon>Lepidosauria</taxon>
        <taxon>Squamata</taxon>
        <taxon>Bifurcata</taxon>
        <taxon>Unidentata</taxon>
        <taxon>Episquamata</taxon>
        <taxon>Toxicofera</taxon>
        <taxon>Serpentes</taxon>
        <taxon>Colubroidea</taxon>
        <taxon>Elapidae</taxon>
        <taxon>Hydrophiinae</taxon>
        <taxon>Pseudonaja</taxon>
    </lineage>
</organism>
<dbReference type="InterPro" id="IPR002259">
    <property type="entry name" value="Eqnu_transpt"/>
</dbReference>
<dbReference type="GO" id="GO:0005326">
    <property type="term" value="F:neurotransmitter transmembrane transporter activity"/>
    <property type="evidence" value="ECO:0007669"/>
    <property type="project" value="Ensembl"/>
</dbReference>
<reference evidence="8" key="2">
    <citation type="submission" date="2025-09" db="UniProtKB">
        <authorList>
            <consortium name="Ensembl"/>
        </authorList>
    </citation>
    <scope>IDENTIFICATION</scope>
</reference>
<keyword evidence="4 7" id="KW-0812">Transmembrane</keyword>
<evidence type="ECO:0000256" key="4">
    <source>
        <dbReference type="ARBA" id="ARBA00022692"/>
    </source>
</evidence>
<gene>
    <name evidence="8" type="primary">SLC29A2</name>
</gene>
<dbReference type="Ensembl" id="ENSPTXT00000016406.1">
    <property type="protein sequence ID" value="ENSPTXP00000015923.1"/>
    <property type="gene ID" value="ENSPTXG00000010982.1"/>
</dbReference>
<keyword evidence="9" id="KW-1185">Reference proteome</keyword>
<name>A0A670Z2D9_PSETE</name>
<dbReference type="GeneTree" id="ENSGT00950000182898"/>
<evidence type="ECO:0000256" key="5">
    <source>
        <dbReference type="ARBA" id="ARBA00022989"/>
    </source>
</evidence>
<keyword evidence="3" id="KW-0813">Transport</keyword>
<dbReference type="GO" id="GO:0015211">
    <property type="term" value="F:purine nucleoside transmembrane transporter activity"/>
    <property type="evidence" value="ECO:0007669"/>
    <property type="project" value="Ensembl"/>
</dbReference>
<dbReference type="InterPro" id="IPR036259">
    <property type="entry name" value="MFS_trans_sf"/>
</dbReference>
<dbReference type="GO" id="GO:0035344">
    <property type="term" value="P:hypoxanthine transport"/>
    <property type="evidence" value="ECO:0007669"/>
    <property type="project" value="Ensembl"/>
</dbReference>
<dbReference type="Proteomes" id="UP000472273">
    <property type="component" value="Unplaced"/>
</dbReference>
<dbReference type="GO" id="GO:0015207">
    <property type="term" value="F:adenine transmembrane transporter activity"/>
    <property type="evidence" value="ECO:0007669"/>
    <property type="project" value="Ensembl"/>
</dbReference>
<dbReference type="NCBIfam" id="TIGR00939">
    <property type="entry name" value="2a57"/>
    <property type="match status" value="1"/>
</dbReference>
<feature type="transmembrane region" description="Helical" evidence="7">
    <location>
        <begin position="51"/>
        <end position="71"/>
    </location>
</feature>
<keyword evidence="6 7" id="KW-0472">Membrane</keyword>
<dbReference type="GO" id="GO:0001504">
    <property type="term" value="P:neurotransmitter uptake"/>
    <property type="evidence" value="ECO:0007669"/>
    <property type="project" value="Ensembl"/>
</dbReference>
<evidence type="ECO:0000256" key="7">
    <source>
        <dbReference type="SAM" id="Phobius"/>
    </source>
</evidence>
<dbReference type="GO" id="GO:0015208">
    <property type="term" value="F:guanine transmembrane transporter activity"/>
    <property type="evidence" value="ECO:0007669"/>
    <property type="project" value="Ensembl"/>
</dbReference>
<dbReference type="PANTHER" id="PTHR10332">
    <property type="entry name" value="EQUILIBRATIVE NUCLEOSIDE TRANSPORTER"/>
    <property type="match status" value="1"/>
</dbReference>
<feature type="transmembrane region" description="Helical" evidence="7">
    <location>
        <begin position="148"/>
        <end position="170"/>
    </location>
</feature>
<feature type="transmembrane region" description="Helical" evidence="7">
    <location>
        <begin position="176"/>
        <end position="197"/>
    </location>
</feature>
<feature type="transmembrane region" description="Helical" evidence="7">
    <location>
        <begin position="299"/>
        <end position="315"/>
    </location>
</feature>
<feature type="transmembrane region" description="Helical" evidence="7">
    <location>
        <begin position="369"/>
        <end position="392"/>
    </location>
</feature>
<dbReference type="Pfam" id="PF01733">
    <property type="entry name" value="Nucleoside_tran"/>
    <property type="match status" value="1"/>
</dbReference>
<dbReference type="GO" id="GO:0016324">
    <property type="term" value="C:apical plasma membrane"/>
    <property type="evidence" value="ECO:0007669"/>
    <property type="project" value="Ensembl"/>
</dbReference>
<dbReference type="SUPFAM" id="SSF103473">
    <property type="entry name" value="MFS general substrate transporter"/>
    <property type="match status" value="1"/>
</dbReference>
<evidence type="ECO:0000256" key="2">
    <source>
        <dbReference type="ARBA" id="ARBA00007965"/>
    </source>
</evidence>
<dbReference type="GO" id="GO:0015212">
    <property type="term" value="F:cytidine transmembrane transporter activity"/>
    <property type="evidence" value="ECO:0007669"/>
    <property type="project" value="Ensembl"/>
</dbReference>